<name>R4WP18_9BURK</name>
<dbReference type="RefSeq" id="WP_016347108.1">
    <property type="nucleotide sequence ID" value="NC_021288.1"/>
</dbReference>
<dbReference type="HOGENOM" id="CLU_2877127_0_0_4"/>
<dbReference type="AlphaFoldDB" id="R4WP18"/>
<reference evidence="1 2" key="1">
    <citation type="journal article" date="2013" name="Genome Announc.">
        <title>Complete Genome Sequence of Burkholderia sp. Strain RPE64, Bacterial Symbiont of the Bean Bug Riptortus pedestris.</title>
        <authorList>
            <person name="Shibata T.F."/>
            <person name="Maeda T."/>
            <person name="Nikoh N."/>
            <person name="Yamaguchi K."/>
            <person name="Oshima K."/>
            <person name="Hattori M."/>
            <person name="Nishiyama T."/>
            <person name="Hasebe M."/>
            <person name="Fukatsu T."/>
            <person name="Kikuchi Y."/>
            <person name="Shigenobu S."/>
        </authorList>
    </citation>
    <scope>NUCLEOTIDE SEQUENCE [LARGE SCALE GENOMIC DNA]</scope>
</reference>
<organism evidence="1 2">
    <name type="scientific">Caballeronia insecticola</name>
    <dbReference type="NCBI Taxonomy" id="758793"/>
    <lineage>
        <taxon>Bacteria</taxon>
        <taxon>Pseudomonadati</taxon>
        <taxon>Pseudomonadota</taxon>
        <taxon>Betaproteobacteria</taxon>
        <taxon>Burkholderiales</taxon>
        <taxon>Burkholderiaceae</taxon>
        <taxon>Caballeronia</taxon>
    </lineage>
</organism>
<keyword evidence="2" id="KW-1185">Reference proteome</keyword>
<dbReference type="PATRIC" id="fig|758793.3.peg.4636"/>
<evidence type="ECO:0000313" key="2">
    <source>
        <dbReference type="Proteomes" id="UP000013966"/>
    </source>
</evidence>
<reference evidence="1 2" key="2">
    <citation type="journal article" date="2018" name="Int. J. Syst. Evol. Microbiol.">
        <title>Burkholderia insecticola sp. nov., a gut symbiotic bacterium of the bean bug Riptortus pedestris.</title>
        <authorList>
            <person name="Takeshita K."/>
            <person name="Tamaki H."/>
            <person name="Ohbayashi T."/>
            <person name="Meng X.-Y."/>
            <person name="Sone T."/>
            <person name="Mitani Y."/>
            <person name="Peeters C."/>
            <person name="Kikuchi Y."/>
            <person name="Vandamme P."/>
        </authorList>
    </citation>
    <scope>NUCLEOTIDE SEQUENCE [LARGE SCALE GENOMIC DNA]</scope>
    <source>
        <strain evidence="1">RPE64</strain>
    </source>
</reference>
<dbReference type="Proteomes" id="UP000013966">
    <property type="component" value="Chromosome 3"/>
</dbReference>
<dbReference type="EMBL" id="AP013060">
    <property type="protein sequence ID" value="BAN26398.1"/>
    <property type="molecule type" value="Genomic_DNA"/>
</dbReference>
<proteinExistence type="predicted"/>
<protein>
    <submittedName>
        <fullName evidence="1">Uncharacterized protein</fullName>
    </submittedName>
</protein>
<evidence type="ECO:0000313" key="1">
    <source>
        <dbReference type="EMBL" id="BAN26398.1"/>
    </source>
</evidence>
<sequence>MKLIDNVPRSDRKPWRVHLTSVRETWVVAMMQRMCVDMPLLIDSLLMARDHALDERRSEARND</sequence>
<dbReference type="STRING" id="758793.BRPE64_CCDS03150"/>
<accession>R4WP18</accession>
<dbReference type="OrthoDB" id="9991838at2"/>
<gene>
    <name evidence="1" type="ORF">BRPE64_CCDS03150</name>
</gene>
<dbReference type="KEGG" id="buo:BRPE64_CCDS03150"/>